<keyword evidence="3" id="KW-1185">Reference proteome</keyword>
<reference evidence="2 3" key="1">
    <citation type="submission" date="2024-08" db="EMBL/GenBank/DDBJ databases">
        <title>Draft Genome Sequence of Legionella lytica strain DSB2004, Isolated From a Fire Sprinkler System.</title>
        <authorList>
            <person name="Everhart A.D."/>
            <person name="Kidane D.T."/>
            <person name="Farone A.L."/>
            <person name="Farone M.B."/>
        </authorList>
    </citation>
    <scope>NUCLEOTIDE SEQUENCE [LARGE SCALE GENOMIC DNA]</scope>
    <source>
        <strain evidence="2 3">DSB2004</strain>
    </source>
</reference>
<accession>A0ABW8DBX5</accession>
<organism evidence="2 3">
    <name type="scientific">Legionella lytica</name>
    <dbReference type="NCBI Taxonomy" id="96232"/>
    <lineage>
        <taxon>Bacteria</taxon>
        <taxon>Pseudomonadati</taxon>
        <taxon>Pseudomonadota</taxon>
        <taxon>Gammaproteobacteria</taxon>
        <taxon>Legionellales</taxon>
        <taxon>Legionellaceae</taxon>
        <taxon>Legionella</taxon>
    </lineage>
</organism>
<dbReference type="RefSeq" id="WP_400187594.1">
    <property type="nucleotide sequence ID" value="NZ_JBGORX010000002.1"/>
</dbReference>
<feature type="region of interest" description="Disordered" evidence="1">
    <location>
        <begin position="43"/>
        <end position="86"/>
    </location>
</feature>
<dbReference type="EMBL" id="JBGORX010000002">
    <property type="protein sequence ID" value="MFJ1268755.1"/>
    <property type="molecule type" value="Genomic_DNA"/>
</dbReference>
<evidence type="ECO:0000256" key="1">
    <source>
        <dbReference type="SAM" id="MobiDB-lite"/>
    </source>
</evidence>
<sequence>MINYNLIKCGFLGAALTFGLTACSWDMQRHDHVDTRYVPMEQNKKAVQHHAAKAKPVQKSYASKDPTQKATPGPVRKAAPQIPVIQ</sequence>
<comment type="caution">
    <text evidence="2">The sequence shown here is derived from an EMBL/GenBank/DDBJ whole genome shotgun (WGS) entry which is preliminary data.</text>
</comment>
<proteinExistence type="predicted"/>
<protein>
    <recommendedName>
        <fullName evidence="4">Lipoprotein</fullName>
    </recommendedName>
</protein>
<evidence type="ECO:0008006" key="4">
    <source>
        <dbReference type="Google" id="ProtNLM"/>
    </source>
</evidence>
<dbReference type="Proteomes" id="UP001615550">
    <property type="component" value="Unassembled WGS sequence"/>
</dbReference>
<gene>
    <name evidence="2" type="ORF">ACD661_09335</name>
</gene>
<evidence type="ECO:0000313" key="2">
    <source>
        <dbReference type="EMBL" id="MFJ1268755.1"/>
    </source>
</evidence>
<name>A0ABW8DBX5_9GAMM</name>
<evidence type="ECO:0000313" key="3">
    <source>
        <dbReference type="Proteomes" id="UP001615550"/>
    </source>
</evidence>